<dbReference type="SUPFAM" id="SSF117839">
    <property type="entry name" value="WWE domain"/>
    <property type="match status" value="1"/>
</dbReference>
<dbReference type="InterPro" id="IPR037197">
    <property type="entry name" value="WWE_dom_sf"/>
</dbReference>
<sequence>MACVQWVYANGSCWVALDRIAQNDIECLWSRNNSHWIRFPSVSKGAVFVDFQKMEMLCNGYSYTIARCIS</sequence>
<evidence type="ECO:0000313" key="2">
    <source>
        <dbReference type="Proteomes" id="UP001476247"/>
    </source>
</evidence>
<protein>
    <recommendedName>
        <fullName evidence="3">WWE domain-containing protein</fullName>
    </recommendedName>
</protein>
<comment type="caution">
    <text evidence="1">The sequence shown here is derived from an EMBL/GenBank/DDBJ whole genome shotgun (WGS) entry which is preliminary data.</text>
</comment>
<evidence type="ECO:0000313" key="1">
    <source>
        <dbReference type="EMBL" id="GAA5799270.1"/>
    </source>
</evidence>
<gene>
    <name evidence="1" type="ORF">HPULCUR_004680</name>
</gene>
<evidence type="ECO:0008006" key="3">
    <source>
        <dbReference type="Google" id="ProtNLM"/>
    </source>
</evidence>
<organism evidence="1 2">
    <name type="scientific">Helicostylum pulchrum</name>
    <dbReference type="NCBI Taxonomy" id="562976"/>
    <lineage>
        <taxon>Eukaryota</taxon>
        <taxon>Fungi</taxon>
        <taxon>Fungi incertae sedis</taxon>
        <taxon>Mucoromycota</taxon>
        <taxon>Mucoromycotina</taxon>
        <taxon>Mucoromycetes</taxon>
        <taxon>Mucorales</taxon>
        <taxon>Mucorineae</taxon>
        <taxon>Mucoraceae</taxon>
        <taxon>Helicostylum</taxon>
    </lineage>
</organism>
<keyword evidence="2" id="KW-1185">Reference proteome</keyword>
<reference evidence="1 2" key="1">
    <citation type="submission" date="2024-04" db="EMBL/GenBank/DDBJ databases">
        <title>genome sequences of Mucor flavus KT1a and Helicostylum pulchrum KT1b strains isolation_sourced from the surface of a dry-aged beef.</title>
        <authorList>
            <person name="Toyotome T."/>
            <person name="Hosono M."/>
            <person name="Torimaru M."/>
            <person name="Fukuda K."/>
            <person name="Mikami N."/>
        </authorList>
    </citation>
    <scope>NUCLEOTIDE SEQUENCE [LARGE SCALE GENOMIC DNA]</scope>
    <source>
        <strain evidence="1 2">KT1b</strain>
    </source>
</reference>
<dbReference type="EMBL" id="BAABUJ010000012">
    <property type="protein sequence ID" value="GAA5799270.1"/>
    <property type="molecule type" value="Genomic_DNA"/>
</dbReference>
<proteinExistence type="predicted"/>
<name>A0ABP9XXZ4_9FUNG</name>
<accession>A0ABP9XXZ4</accession>
<dbReference type="Proteomes" id="UP001476247">
    <property type="component" value="Unassembled WGS sequence"/>
</dbReference>